<gene>
    <name evidence="3" type="ORF">BJY01DRAFT_229723</name>
</gene>
<organism evidence="3 4">
    <name type="scientific">Aspergillus pseudoustus</name>
    <dbReference type="NCBI Taxonomy" id="1810923"/>
    <lineage>
        <taxon>Eukaryota</taxon>
        <taxon>Fungi</taxon>
        <taxon>Dikarya</taxon>
        <taxon>Ascomycota</taxon>
        <taxon>Pezizomycotina</taxon>
        <taxon>Eurotiomycetes</taxon>
        <taxon>Eurotiomycetidae</taxon>
        <taxon>Eurotiales</taxon>
        <taxon>Aspergillaceae</taxon>
        <taxon>Aspergillus</taxon>
        <taxon>Aspergillus subgen. Nidulantes</taxon>
    </lineage>
</organism>
<name>A0ABR4IF57_9EURO</name>
<evidence type="ECO:0000313" key="3">
    <source>
        <dbReference type="EMBL" id="KAL2826383.1"/>
    </source>
</evidence>
<reference evidence="3 4" key="1">
    <citation type="submission" date="2024-07" db="EMBL/GenBank/DDBJ databases">
        <title>Section-level genome sequencing and comparative genomics of Aspergillus sections Usti and Cavernicolus.</title>
        <authorList>
            <consortium name="Lawrence Berkeley National Laboratory"/>
            <person name="Nybo J.L."/>
            <person name="Vesth T.C."/>
            <person name="Theobald S."/>
            <person name="Frisvad J.C."/>
            <person name="Larsen T.O."/>
            <person name="Kjaerboelling I."/>
            <person name="Rothschild-Mancinelli K."/>
            <person name="Lyhne E.K."/>
            <person name="Kogle M.E."/>
            <person name="Barry K."/>
            <person name="Clum A."/>
            <person name="Na H."/>
            <person name="Ledsgaard L."/>
            <person name="Lin J."/>
            <person name="Lipzen A."/>
            <person name="Kuo A."/>
            <person name="Riley R."/>
            <person name="Mondo S."/>
            <person name="Labutti K."/>
            <person name="Haridas S."/>
            <person name="Pangalinan J."/>
            <person name="Salamov A.A."/>
            <person name="Simmons B.A."/>
            <person name="Magnuson J.K."/>
            <person name="Chen J."/>
            <person name="Drula E."/>
            <person name="Henrissat B."/>
            <person name="Wiebenga A."/>
            <person name="Lubbers R.J."/>
            <person name="Gomes A.C."/>
            <person name="Makela M.R."/>
            <person name="Stajich J."/>
            <person name="Grigoriev I.V."/>
            <person name="Mortensen U.H."/>
            <person name="De Vries R.P."/>
            <person name="Baker S.E."/>
            <person name="Andersen M.R."/>
        </authorList>
    </citation>
    <scope>NUCLEOTIDE SEQUENCE [LARGE SCALE GENOMIC DNA]</scope>
    <source>
        <strain evidence="3 4">CBS 123904</strain>
    </source>
</reference>
<feature type="region of interest" description="Disordered" evidence="1">
    <location>
        <begin position="42"/>
        <end position="62"/>
    </location>
</feature>
<dbReference type="EMBL" id="JBFXLU010000441">
    <property type="protein sequence ID" value="KAL2826383.1"/>
    <property type="molecule type" value="Genomic_DNA"/>
</dbReference>
<keyword evidence="2" id="KW-0732">Signal</keyword>
<sequence length="62" mass="7133">MCQKYTILAGSMFILLKILADVIVHPDDEIYPLVFSFFFPFPRNEGGGEERGQEAQEERAMH</sequence>
<comment type="caution">
    <text evidence="3">The sequence shown here is derived from an EMBL/GenBank/DDBJ whole genome shotgun (WGS) entry which is preliminary data.</text>
</comment>
<protein>
    <submittedName>
        <fullName evidence="3">Uncharacterized protein</fullName>
    </submittedName>
</protein>
<feature type="compositionally biased region" description="Basic and acidic residues" evidence="1">
    <location>
        <begin position="46"/>
        <end position="62"/>
    </location>
</feature>
<evidence type="ECO:0000256" key="1">
    <source>
        <dbReference type="SAM" id="MobiDB-lite"/>
    </source>
</evidence>
<accession>A0ABR4IF57</accession>
<evidence type="ECO:0000256" key="2">
    <source>
        <dbReference type="SAM" id="SignalP"/>
    </source>
</evidence>
<feature type="chain" id="PRO_5046461324" evidence="2">
    <location>
        <begin position="21"/>
        <end position="62"/>
    </location>
</feature>
<feature type="signal peptide" evidence="2">
    <location>
        <begin position="1"/>
        <end position="20"/>
    </location>
</feature>
<proteinExistence type="predicted"/>
<dbReference type="Proteomes" id="UP001610446">
    <property type="component" value="Unassembled WGS sequence"/>
</dbReference>
<evidence type="ECO:0000313" key="4">
    <source>
        <dbReference type="Proteomes" id="UP001610446"/>
    </source>
</evidence>
<keyword evidence="4" id="KW-1185">Reference proteome</keyword>